<protein>
    <submittedName>
        <fullName evidence="1">Uncharacterized protein</fullName>
    </submittedName>
</protein>
<name>A0A087AW77_9BIFI</name>
<organism evidence="1 2">
    <name type="scientific">Bifidobacterium cuniculi</name>
    <dbReference type="NCBI Taxonomy" id="1688"/>
    <lineage>
        <taxon>Bacteria</taxon>
        <taxon>Bacillati</taxon>
        <taxon>Actinomycetota</taxon>
        <taxon>Actinomycetes</taxon>
        <taxon>Bifidobacteriales</taxon>
        <taxon>Bifidobacteriaceae</taxon>
        <taxon>Bifidobacterium</taxon>
    </lineage>
</organism>
<dbReference type="STRING" id="1688.BCUN_0860"/>
<comment type="caution">
    <text evidence="1">The sequence shown here is derived from an EMBL/GenBank/DDBJ whole genome shotgun (WGS) entry which is preliminary data.</text>
</comment>
<evidence type="ECO:0000313" key="1">
    <source>
        <dbReference type="EMBL" id="KFI63027.1"/>
    </source>
</evidence>
<dbReference type="EMBL" id="JGYV01000010">
    <property type="protein sequence ID" value="KFI63027.1"/>
    <property type="molecule type" value="Genomic_DNA"/>
</dbReference>
<reference evidence="1 2" key="1">
    <citation type="submission" date="2014-03" db="EMBL/GenBank/DDBJ databases">
        <title>Genomics of Bifidobacteria.</title>
        <authorList>
            <person name="Ventura M."/>
            <person name="Milani C."/>
            <person name="Lugli G.A."/>
        </authorList>
    </citation>
    <scope>NUCLEOTIDE SEQUENCE [LARGE SCALE GENOMIC DNA]</scope>
    <source>
        <strain evidence="1 2">LMG 10738</strain>
    </source>
</reference>
<evidence type="ECO:0000313" key="2">
    <source>
        <dbReference type="Proteomes" id="UP000029067"/>
    </source>
</evidence>
<sequence>MVQGFTRRQWPADAINMLRKYPAIGVCVRCGQPPMVRLTDSGRAWAHWFIDCDRCDRHADAPVFASMYHPGGFKEAIEAWNTLNTQ</sequence>
<dbReference type="AlphaFoldDB" id="A0A087AW77"/>
<keyword evidence="2" id="KW-1185">Reference proteome</keyword>
<dbReference type="Proteomes" id="UP000029067">
    <property type="component" value="Unassembled WGS sequence"/>
</dbReference>
<accession>A0A087AW77</accession>
<proteinExistence type="predicted"/>
<gene>
    <name evidence="1" type="ORF">BCUN_0860</name>
</gene>